<dbReference type="Pfam" id="PF22622">
    <property type="entry name" value="MFE-2_hydrat-2_N"/>
    <property type="match status" value="1"/>
</dbReference>
<dbReference type="AlphaFoldDB" id="A0A368XSH6"/>
<feature type="domain" description="Peroxisomal multifunctional enzyme type 2-like N-terminal" evidence="3">
    <location>
        <begin position="18"/>
        <end position="148"/>
    </location>
</feature>
<dbReference type="PANTHER" id="PTHR13078">
    <property type="entry name" value="PEROXISOMAL MULTIFUNCTIONAL ENZYME TYPE 2-RELATED"/>
    <property type="match status" value="1"/>
</dbReference>
<protein>
    <submittedName>
        <fullName evidence="4">Acyl dehydratase</fullName>
    </submittedName>
</protein>
<dbReference type="EMBL" id="QPJK01000005">
    <property type="protein sequence ID" value="RCW70449.1"/>
    <property type="molecule type" value="Genomic_DNA"/>
</dbReference>
<reference evidence="4 5" key="1">
    <citation type="submission" date="2018-07" db="EMBL/GenBank/DDBJ databases">
        <title>Genomic Encyclopedia of Type Strains, Phase IV (KMG-IV): sequencing the most valuable type-strain genomes for metagenomic binning, comparative biology and taxonomic classification.</title>
        <authorList>
            <person name="Goeker M."/>
        </authorList>
    </citation>
    <scope>NUCLEOTIDE SEQUENCE [LARGE SCALE GENOMIC DNA]</scope>
    <source>
        <strain evidence="4 5">DSM 21634</strain>
    </source>
</reference>
<dbReference type="PANTHER" id="PTHR13078:SF56">
    <property type="entry name" value="PEROXISOMAL MULTIFUNCTIONAL ENZYME TYPE 2"/>
    <property type="match status" value="1"/>
</dbReference>
<sequence length="294" mass="31424">MIDYDTLKNWVFPPIEHRYTADDSMRYALALGLGDDPMDPLQLQFVNDTNPGLPLALPTMAVVLGFPGSWMQDPATGIDFTKIVHGEEEITLHALLPAAGAVRAEHRVVSIVDKGEGRGATVTYDKALYDAATGQLLATVRHTTFARGNGGFSASDGKTDSAPPAPPKPPTGTPDQVLEIRTLPQQALLYRLCADRNPLHSDPATAQAAGFARPILHGLCTYGIAGRTLLTAWGGGRPETLKTLFARFSSPVMPGETLRFEMYRGAAAGEVAFRTIAVERGVTVLDCGRAVLAS</sequence>
<evidence type="ECO:0000259" key="3">
    <source>
        <dbReference type="Pfam" id="PF22622"/>
    </source>
</evidence>
<dbReference type="InterPro" id="IPR002539">
    <property type="entry name" value="MaoC-like_dom"/>
</dbReference>
<dbReference type="OrthoDB" id="5522043at2"/>
<dbReference type="Pfam" id="PF01575">
    <property type="entry name" value="MaoC_dehydratas"/>
    <property type="match status" value="1"/>
</dbReference>
<evidence type="ECO:0000256" key="1">
    <source>
        <dbReference type="SAM" id="MobiDB-lite"/>
    </source>
</evidence>
<dbReference type="InterPro" id="IPR029069">
    <property type="entry name" value="HotDog_dom_sf"/>
</dbReference>
<dbReference type="GO" id="GO:0006635">
    <property type="term" value="P:fatty acid beta-oxidation"/>
    <property type="evidence" value="ECO:0007669"/>
    <property type="project" value="TreeGrafter"/>
</dbReference>
<evidence type="ECO:0000313" key="4">
    <source>
        <dbReference type="EMBL" id="RCW70449.1"/>
    </source>
</evidence>
<dbReference type="CDD" id="cd03448">
    <property type="entry name" value="HDE_HSD"/>
    <property type="match status" value="1"/>
</dbReference>
<comment type="caution">
    <text evidence="4">The sequence shown here is derived from an EMBL/GenBank/DDBJ whole genome shotgun (WGS) entry which is preliminary data.</text>
</comment>
<evidence type="ECO:0000259" key="2">
    <source>
        <dbReference type="Pfam" id="PF01575"/>
    </source>
</evidence>
<evidence type="ECO:0000313" key="5">
    <source>
        <dbReference type="Proteomes" id="UP000252884"/>
    </source>
</evidence>
<organism evidence="4 5">
    <name type="scientific">Pseudorhodoferax soli</name>
    <dbReference type="NCBI Taxonomy" id="545864"/>
    <lineage>
        <taxon>Bacteria</taxon>
        <taxon>Pseudomonadati</taxon>
        <taxon>Pseudomonadota</taxon>
        <taxon>Betaproteobacteria</taxon>
        <taxon>Burkholderiales</taxon>
        <taxon>Comamonadaceae</taxon>
    </lineage>
</organism>
<dbReference type="Gene3D" id="3.10.129.10">
    <property type="entry name" value="Hotdog Thioesterase"/>
    <property type="match status" value="1"/>
</dbReference>
<dbReference type="SUPFAM" id="SSF54637">
    <property type="entry name" value="Thioesterase/thiol ester dehydrase-isomerase"/>
    <property type="match status" value="2"/>
</dbReference>
<dbReference type="InterPro" id="IPR054357">
    <property type="entry name" value="MFE-2_N"/>
</dbReference>
<proteinExistence type="predicted"/>
<dbReference type="GO" id="GO:0003857">
    <property type="term" value="F:(3S)-3-hydroxyacyl-CoA dehydrogenase (NAD+) activity"/>
    <property type="evidence" value="ECO:0007669"/>
    <property type="project" value="TreeGrafter"/>
</dbReference>
<feature type="region of interest" description="Disordered" evidence="1">
    <location>
        <begin position="148"/>
        <end position="176"/>
    </location>
</feature>
<dbReference type="GO" id="GO:0004300">
    <property type="term" value="F:enoyl-CoA hydratase activity"/>
    <property type="evidence" value="ECO:0007669"/>
    <property type="project" value="TreeGrafter"/>
</dbReference>
<name>A0A368XSH6_9BURK</name>
<feature type="domain" description="MaoC-like" evidence="2">
    <location>
        <begin position="170"/>
        <end position="284"/>
    </location>
</feature>
<keyword evidence="5" id="KW-1185">Reference proteome</keyword>
<dbReference type="Proteomes" id="UP000252884">
    <property type="component" value="Unassembled WGS sequence"/>
</dbReference>
<feature type="compositionally biased region" description="Pro residues" evidence="1">
    <location>
        <begin position="163"/>
        <end position="172"/>
    </location>
</feature>
<dbReference type="GO" id="GO:0044594">
    <property type="term" value="F:17-beta-hydroxysteroid dehydrogenase (NAD+) activity"/>
    <property type="evidence" value="ECO:0007669"/>
    <property type="project" value="TreeGrafter"/>
</dbReference>
<dbReference type="RefSeq" id="WP_114469381.1">
    <property type="nucleotide sequence ID" value="NZ_QPJK01000005.1"/>
</dbReference>
<gene>
    <name evidence="4" type="ORF">DES41_105392</name>
</gene>
<accession>A0A368XSH6</accession>